<dbReference type="EC" id="4.2.1.1" evidence="2"/>
<dbReference type="PANTHER" id="PTHR18952:SF265">
    <property type="entry name" value="CARBONIC ANHYDRASE"/>
    <property type="match status" value="1"/>
</dbReference>
<dbReference type="GO" id="GO:0004089">
    <property type="term" value="F:carbonate dehydratase activity"/>
    <property type="evidence" value="ECO:0007669"/>
    <property type="project" value="UniProtKB-EC"/>
</dbReference>
<accession>A0A7R9JRA9</accession>
<evidence type="ECO:0000259" key="7">
    <source>
        <dbReference type="PROSITE" id="PS51144"/>
    </source>
</evidence>
<dbReference type="Gene3D" id="3.10.200.10">
    <property type="entry name" value="Alpha carbonic anhydrase"/>
    <property type="match status" value="1"/>
</dbReference>
<name>A0A7R9JRA9_TIMGE</name>
<evidence type="ECO:0000256" key="1">
    <source>
        <dbReference type="ARBA" id="ARBA00010718"/>
    </source>
</evidence>
<dbReference type="InterPro" id="IPR001148">
    <property type="entry name" value="CA_dom"/>
</dbReference>
<dbReference type="PANTHER" id="PTHR18952">
    <property type="entry name" value="CARBONIC ANHYDRASE"/>
    <property type="match status" value="1"/>
</dbReference>
<evidence type="ECO:0000313" key="8">
    <source>
        <dbReference type="EMBL" id="CAD7587887.1"/>
    </source>
</evidence>
<evidence type="ECO:0000256" key="2">
    <source>
        <dbReference type="ARBA" id="ARBA00012925"/>
    </source>
</evidence>
<dbReference type="AlphaFoldDB" id="A0A7R9JRA9"/>
<dbReference type="SUPFAM" id="SSF51069">
    <property type="entry name" value="Carbonic anhydrase"/>
    <property type="match status" value="1"/>
</dbReference>
<protein>
    <recommendedName>
        <fullName evidence="2">carbonic anhydrase</fullName>
        <ecNumber evidence="2">4.2.1.1</ecNumber>
    </recommendedName>
</protein>
<dbReference type="Pfam" id="PF00194">
    <property type="entry name" value="Carb_anhydrase"/>
    <property type="match status" value="1"/>
</dbReference>
<dbReference type="PROSITE" id="PS51144">
    <property type="entry name" value="ALPHA_CA_2"/>
    <property type="match status" value="1"/>
</dbReference>
<gene>
    <name evidence="8" type="ORF">TGEB3V08_LOCUS2036</name>
</gene>
<proteinExistence type="inferred from homology"/>
<evidence type="ECO:0000256" key="3">
    <source>
        <dbReference type="ARBA" id="ARBA00022723"/>
    </source>
</evidence>
<keyword evidence="5" id="KW-0456">Lyase</keyword>
<keyword evidence="4" id="KW-0862">Zinc</keyword>
<dbReference type="InterPro" id="IPR036398">
    <property type="entry name" value="CA_dom_sf"/>
</dbReference>
<evidence type="ECO:0000256" key="5">
    <source>
        <dbReference type="ARBA" id="ARBA00023239"/>
    </source>
</evidence>
<feature type="domain" description="Alpha-carbonic anhydrase" evidence="7">
    <location>
        <begin position="1"/>
        <end position="205"/>
    </location>
</feature>
<reference evidence="8" key="1">
    <citation type="submission" date="2020-11" db="EMBL/GenBank/DDBJ databases">
        <authorList>
            <person name="Tran Van P."/>
        </authorList>
    </citation>
    <scope>NUCLEOTIDE SEQUENCE</scope>
</reference>
<evidence type="ECO:0000256" key="4">
    <source>
        <dbReference type="ARBA" id="ARBA00022833"/>
    </source>
</evidence>
<dbReference type="GO" id="GO:0008270">
    <property type="term" value="F:zinc ion binding"/>
    <property type="evidence" value="ECO:0007669"/>
    <property type="project" value="InterPro"/>
</dbReference>
<sequence>MPRVLSALDLRALGSSGPLGLSAGFKHRSLGRGLIRVCLCRVDTEEQSCRFSMEAHAVHKKKGLKTMKEASECLEGIAVVSIFFQVKCKQKCAEIDCKSDKLERLVDYLPRVRRPYSKTEVPSNVLEWFMDRAKPSGYYTYPGSFSLDTSSEVVTWLVYPRPITICQNQIDIGKFVYENKTELLNVGRHAEYMWVGIEHDCLMTI</sequence>
<comment type="similarity">
    <text evidence="1">Belongs to the alpha-carbonic anhydrase family.</text>
</comment>
<keyword evidence="3" id="KW-0479">Metal-binding</keyword>
<dbReference type="InterPro" id="IPR023561">
    <property type="entry name" value="Carbonic_anhydrase_a-class"/>
</dbReference>
<organism evidence="8">
    <name type="scientific">Timema genevievae</name>
    <name type="common">Walking stick</name>
    <dbReference type="NCBI Taxonomy" id="629358"/>
    <lineage>
        <taxon>Eukaryota</taxon>
        <taxon>Metazoa</taxon>
        <taxon>Ecdysozoa</taxon>
        <taxon>Arthropoda</taxon>
        <taxon>Hexapoda</taxon>
        <taxon>Insecta</taxon>
        <taxon>Pterygota</taxon>
        <taxon>Neoptera</taxon>
        <taxon>Polyneoptera</taxon>
        <taxon>Phasmatodea</taxon>
        <taxon>Timematodea</taxon>
        <taxon>Timematoidea</taxon>
        <taxon>Timematidae</taxon>
        <taxon>Timema</taxon>
    </lineage>
</organism>
<evidence type="ECO:0000256" key="6">
    <source>
        <dbReference type="ARBA" id="ARBA00048348"/>
    </source>
</evidence>
<dbReference type="EMBL" id="OE839609">
    <property type="protein sequence ID" value="CAD7587887.1"/>
    <property type="molecule type" value="Genomic_DNA"/>
</dbReference>
<comment type="catalytic activity">
    <reaction evidence="6">
        <text>hydrogencarbonate + H(+) = CO2 + H2O</text>
        <dbReference type="Rhea" id="RHEA:10748"/>
        <dbReference type="ChEBI" id="CHEBI:15377"/>
        <dbReference type="ChEBI" id="CHEBI:15378"/>
        <dbReference type="ChEBI" id="CHEBI:16526"/>
        <dbReference type="ChEBI" id="CHEBI:17544"/>
        <dbReference type="EC" id="4.2.1.1"/>
    </reaction>
</comment>